<evidence type="ECO:0000313" key="5">
    <source>
        <dbReference type="EMBL" id="TGY74096.1"/>
    </source>
</evidence>
<dbReference type="Proteomes" id="UP000306630">
    <property type="component" value="Unassembled WGS sequence"/>
</dbReference>
<feature type="domain" description="MurNAc-LAA" evidence="4">
    <location>
        <begin position="3"/>
        <end position="195"/>
    </location>
</feature>
<evidence type="ECO:0000256" key="2">
    <source>
        <dbReference type="ARBA" id="ARBA00011901"/>
    </source>
</evidence>
<dbReference type="InterPro" id="IPR050695">
    <property type="entry name" value="N-acetylmuramoyl_amidase_3"/>
</dbReference>
<proteinExistence type="predicted"/>
<dbReference type="GO" id="GO:0030288">
    <property type="term" value="C:outer membrane-bounded periplasmic space"/>
    <property type="evidence" value="ECO:0007669"/>
    <property type="project" value="TreeGrafter"/>
</dbReference>
<dbReference type="Pfam" id="PF01520">
    <property type="entry name" value="Amidase_3"/>
    <property type="match status" value="1"/>
</dbReference>
<sequence>MIILIDNGHGFDTKGKCSPDGKYQEWAWAREMAHMIAGELTKRGYDARLLVPEREDIAINSGTDSRVKRVNQICDLYGKENVILVSIHSNANSNDGKWHDGEWSGFVAEVSLNASQKSKWLADAIWARAIEAGLKGNRAVIEKQGRRFIQQNLGICRDTKCPAVLTESAFHDTHDGVKLLTGSKERIMLAHVDGIIDYINYINSLQS</sequence>
<dbReference type="EC" id="3.5.1.28" evidence="2"/>
<name>A0A4S2FXI5_9BACT</name>
<evidence type="ECO:0000259" key="4">
    <source>
        <dbReference type="Pfam" id="PF01520"/>
    </source>
</evidence>
<evidence type="ECO:0000256" key="1">
    <source>
        <dbReference type="ARBA" id="ARBA00001561"/>
    </source>
</evidence>
<comment type="catalytic activity">
    <reaction evidence="1">
        <text>Hydrolyzes the link between N-acetylmuramoyl residues and L-amino acid residues in certain cell-wall glycopeptides.</text>
        <dbReference type="EC" id="3.5.1.28"/>
    </reaction>
</comment>
<evidence type="ECO:0000313" key="6">
    <source>
        <dbReference type="Proteomes" id="UP000306630"/>
    </source>
</evidence>
<dbReference type="GO" id="GO:0009253">
    <property type="term" value="P:peptidoglycan catabolic process"/>
    <property type="evidence" value="ECO:0007669"/>
    <property type="project" value="InterPro"/>
</dbReference>
<dbReference type="SUPFAM" id="SSF53187">
    <property type="entry name" value="Zn-dependent exopeptidases"/>
    <property type="match status" value="1"/>
</dbReference>
<reference evidence="5 6" key="1">
    <citation type="submission" date="2019-04" db="EMBL/GenBank/DDBJ databases">
        <title>Microbes associate with the intestines of laboratory mice.</title>
        <authorList>
            <person name="Navarre W."/>
            <person name="Wong E."/>
            <person name="Huang K."/>
            <person name="Tropini C."/>
            <person name="Ng K."/>
            <person name="Yu B."/>
        </authorList>
    </citation>
    <scope>NUCLEOTIDE SEQUENCE [LARGE SCALE GENOMIC DNA]</scope>
    <source>
        <strain evidence="5 6">NM06_A21</strain>
    </source>
</reference>
<dbReference type="EMBL" id="SRYD01000025">
    <property type="protein sequence ID" value="TGY74096.1"/>
    <property type="molecule type" value="Genomic_DNA"/>
</dbReference>
<comment type="caution">
    <text evidence="5">The sequence shown here is derived from an EMBL/GenBank/DDBJ whole genome shotgun (WGS) entry which is preliminary data.</text>
</comment>
<keyword evidence="3" id="KW-0378">Hydrolase</keyword>
<dbReference type="Gene3D" id="3.40.630.40">
    <property type="entry name" value="Zn-dependent exopeptidases"/>
    <property type="match status" value="1"/>
</dbReference>
<dbReference type="GO" id="GO:0008745">
    <property type="term" value="F:N-acetylmuramoyl-L-alanine amidase activity"/>
    <property type="evidence" value="ECO:0007669"/>
    <property type="project" value="UniProtKB-EC"/>
</dbReference>
<evidence type="ECO:0000256" key="3">
    <source>
        <dbReference type="ARBA" id="ARBA00022801"/>
    </source>
</evidence>
<dbReference type="PANTHER" id="PTHR30404">
    <property type="entry name" value="N-ACETYLMURAMOYL-L-ALANINE AMIDASE"/>
    <property type="match status" value="1"/>
</dbReference>
<organism evidence="5 6">
    <name type="scientific">Muribaculum intestinale</name>
    <dbReference type="NCBI Taxonomy" id="1796646"/>
    <lineage>
        <taxon>Bacteria</taxon>
        <taxon>Pseudomonadati</taxon>
        <taxon>Bacteroidota</taxon>
        <taxon>Bacteroidia</taxon>
        <taxon>Bacteroidales</taxon>
        <taxon>Muribaculaceae</taxon>
        <taxon>Muribaculum</taxon>
    </lineage>
</organism>
<dbReference type="PANTHER" id="PTHR30404:SF0">
    <property type="entry name" value="N-ACETYLMURAMOYL-L-ALANINE AMIDASE AMIC"/>
    <property type="match status" value="1"/>
</dbReference>
<dbReference type="CDD" id="cd02696">
    <property type="entry name" value="MurNAc-LAA"/>
    <property type="match status" value="1"/>
</dbReference>
<dbReference type="InterPro" id="IPR002508">
    <property type="entry name" value="MurNAc-LAA_cat"/>
</dbReference>
<dbReference type="AlphaFoldDB" id="A0A4S2FXI5"/>
<dbReference type="RefSeq" id="WP_135993216.1">
    <property type="nucleotide sequence ID" value="NZ_SRYD01000025.1"/>
</dbReference>
<protein>
    <recommendedName>
        <fullName evidence="2">N-acetylmuramoyl-L-alanine amidase</fullName>
        <ecNumber evidence="2">3.5.1.28</ecNumber>
    </recommendedName>
</protein>
<accession>A0A4S2FXI5</accession>
<gene>
    <name evidence="5" type="ORF">E5333_07420</name>
</gene>